<protein>
    <submittedName>
        <fullName evidence="1">Uncharacterized protein</fullName>
    </submittedName>
</protein>
<proteinExistence type="predicted"/>
<comment type="caution">
    <text evidence="1">The sequence shown here is derived from an EMBL/GenBank/DDBJ whole genome shotgun (WGS) entry which is preliminary data.</text>
</comment>
<name>A0ACC0MIH7_RHOML</name>
<gene>
    <name evidence="1" type="ORF">RHMOL_Rhmol08G0005600</name>
</gene>
<accession>A0ACC0MIH7</accession>
<dbReference type="EMBL" id="CM046395">
    <property type="protein sequence ID" value="KAI8540689.1"/>
    <property type="molecule type" value="Genomic_DNA"/>
</dbReference>
<keyword evidence="2" id="KW-1185">Reference proteome</keyword>
<evidence type="ECO:0000313" key="2">
    <source>
        <dbReference type="Proteomes" id="UP001062846"/>
    </source>
</evidence>
<reference evidence="1" key="1">
    <citation type="submission" date="2022-02" db="EMBL/GenBank/DDBJ databases">
        <title>Plant Genome Project.</title>
        <authorList>
            <person name="Zhang R.-G."/>
        </authorList>
    </citation>
    <scope>NUCLEOTIDE SEQUENCE</scope>
    <source>
        <strain evidence="1">AT1</strain>
    </source>
</reference>
<sequence>MDDALVVFEIHHKGRFVHLPHKLYLEGSVDFVRNVDSDLMSYFEMLDIMKDLGIPENHTMYHKIPDCDLDGGLREIKDDKDVVDMFAIHQGRAVISLYYESPESIVEIGDGPDGDPIVEISDEDPILEISDEGGSESEGKETTYTQSLDDSDYEMFANSIELNDDVVETENGKKSKDGSSQLTIWSGSEIMDVPSQYMMGSGSEEGEEEELVEVEEGEEEEVVEEQEEEDVVRPMNKELALELRQKEGDGSTTGKEKAAVTAKGKAPATDGKPKGKDKGVTTPAMHRRSTNYGDVMFSTRLPPLQIGTQTSSTTPTIQYGPSQGSSTTPNMQSGAGGKGANLDGYAAF</sequence>
<dbReference type="Proteomes" id="UP001062846">
    <property type="component" value="Chromosome 8"/>
</dbReference>
<evidence type="ECO:0000313" key="1">
    <source>
        <dbReference type="EMBL" id="KAI8540689.1"/>
    </source>
</evidence>
<organism evidence="1 2">
    <name type="scientific">Rhododendron molle</name>
    <name type="common">Chinese azalea</name>
    <name type="synonym">Azalea mollis</name>
    <dbReference type="NCBI Taxonomy" id="49168"/>
    <lineage>
        <taxon>Eukaryota</taxon>
        <taxon>Viridiplantae</taxon>
        <taxon>Streptophyta</taxon>
        <taxon>Embryophyta</taxon>
        <taxon>Tracheophyta</taxon>
        <taxon>Spermatophyta</taxon>
        <taxon>Magnoliopsida</taxon>
        <taxon>eudicotyledons</taxon>
        <taxon>Gunneridae</taxon>
        <taxon>Pentapetalae</taxon>
        <taxon>asterids</taxon>
        <taxon>Ericales</taxon>
        <taxon>Ericaceae</taxon>
        <taxon>Ericoideae</taxon>
        <taxon>Rhodoreae</taxon>
        <taxon>Rhododendron</taxon>
    </lineage>
</organism>